<dbReference type="Gene3D" id="1.10.3720.10">
    <property type="entry name" value="MetI-like"/>
    <property type="match status" value="1"/>
</dbReference>
<keyword evidence="4 7" id="KW-0812">Transmembrane</keyword>
<dbReference type="AlphaFoldDB" id="A0A133ZE46"/>
<dbReference type="InterPro" id="IPR000515">
    <property type="entry name" value="MetI-like"/>
</dbReference>
<keyword evidence="2 7" id="KW-0813">Transport</keyword>
<dbReference type="GO" id="GO:0005886">
    <property type="term" value="C:plasma membrane"/>
    <property type="evidence" value="ECO:0007669"/>
    <property type="project" value="UniProtKB-SubCell"/>
</dbReference>
<feature type="transmembrane region" description="Helical" evidence="7">
    <location>
        <begin position="300"/>
        <end position="326"/>
    </location>
</feature>
<feature type="transmembrane region" description="Helical" evidence="7">
    <location>
        <begin position="128"/>
        <end position="149"/>
    </location>
</feature>
<evidence type="ECO:0000256" key="6">
    <source>
        <dbReference type="ARBA" id="ARBA00023136"/>
    </source>
</evidence>
<evidence type="ECO:0000256" key="4">
    <source>
        <dbReference type="ARBA" id="ARBA00022692"/>
    </source>
</evidence>
<dbReference type="PATRIC" id="fig|467210.3.peg.2473"/>
<keyword evidence="10" id="KW-1185">Reference proteome</keyword>
<gene>
    <name evidence="9" type="ORF">HMPREF1866_02499</name>
</gene>
<keyword evidence="5 7" id="KW-1133">Transmembrane helix</keyword>
<feature type="transmembrane region" description="Helical" evidence="7">
    <location>
        <begin position="197"/>
        <end position="216"/>
    </location>
</feature>
<feature type="transmembrane region" description="Helical" evidence="7">
    <location>
        <begin position="258"/>
        <end position="280"/>
    </location>
</feature>
<dbReference type="InterPro" id="IPR035906">
    <property type="entry name" value="MetI-like_sf"/>
</dbReference>
<reference evidence="10" key="1">
    <citation type="submission" date="2016-01" db="EMBL/GenBank/DDBJ databases">
        <authorList>
            <person name="Mitreva M."/>
            <person name="Pepin K.H."/>
            <person name="Mihindukulasuriya K.A."/>
            <person name="Fulton R."/>
            <person name="Fronick C."/>
            <person name="O'Laughlin M."/>
            <person name="Miner T."/>
            <person name="Herter B."/>
            <person name="Rosa B.A."/>
            <person name="Cordes M."/>
            <person name="Tomlinson C."/>
            <person name="Wollam A."/>
            <person name="Palsikar V.B."/>
            <person name="Mardis E.R."/>
            <person name="Wilson R.K."/>
        </authorList>
    </citation>
    <scope>NUCLEOTIDE SEQUENCE [LARGE SCALE GENOMIC DNA]</scope>
    <source>
        <strain evidence="10">DNF00896</strain>
    </source>
</reference>
<organism evidence="9 10">
    <name type="scientific">Lachnoanaerobaculum saburreum</name>
    <dbReference type="NCBI Taxonomy" id="467210"/>
    <lineage>
        <taxon>Bacteria</taxon>
        <taxon>Bacillati</taxon>
        <taxon>Bacillota</taxon>
        <taxon>Clostridia</taxon>
        <taxon>Lachnospirales</taxon>
        <taxon>Lachnospiraceae</taxon>
        <taxon>Lachnoanaerobaculum</taxon>
    </lineage>
</organism>
<dbReference type="STRING" id="467210.HMPREF1866_02499"/>
<dbReference type="PANTHER" id="PTHR30465">
    <property type="entry name" value="INNER MEMBRANE ABC TRANSPORTER"/>
    <property type="match status" value="1"/>
</dbReference>
<evidence type="ECO:0000256" key="5">
    <source>
        <dbReference type="ARBA" id="ARBA00022989"/>
    </source>
</evidence>
<name>A0A133ZE46_9FIRM</name>
<feature type="transmembrane region" description="Helical" evidence="7">
    <location>
        <begin position="37"/>
        <end position="55"/>
    </location>
</feature>
<keyword evidence="3" id="KW-1003">Cell membrane</keyword>
<comment type="caution">
    <text evidence="9">The sequence shown here is derived from an EMBL/GenBank/DDBJ whole genome shotgun (WGS) entry which is preliminary data.</text>
</comment>
<dbReference type="SUPFAM" id="SSF161098">
    <property type="entry name" value="MetI-like"/>
    <property type="match status" value="1"/>
</dbReference>
<dbReference type="Pfam" id="PF19300">
    <property type="entry name" value="BPD_transp_1_N"/>
    <property type="match status" value="1"/>
</dbReference>
<evidence type="ECO:0000256" key="1">
    <source>
        <dbReference type="ARBA" id="ARBA00004651"/>
    </source>
</evidence>
<protein>
    <submittedName>
        <fullName evidence="9">Putative oligopeptide transport system permease protein OppB</fullName>
    </submittedName>
</protein>
<sequence length="333" mass="36885">MYLYVCIKYRQNTLITQNDKEIRKGEDIVLKYIIKRLIFGLVTIFIVSTLTFFLMQQVPGGPFAADKSISKAAQKALEVKYGLDKPITVQYVNYFKNALHGDFGISIKQRGRDVAQIISSKFPVSARVGGISIILSLLIGVPLGSIAALNRGKILDRLIIIFATLGIAVPSFVICTILMYILGVKLELLPTYGLTSPLHYIMPVMALSFYPTAYIARQMRSSMLDVLGQDYMRTARAKGLSENVILFKHALRNAILPIVTYMGPLVAYTLVGSFVVEKIFTIPGLGGEFVSSVINQDYTVIMGTTIFLAALIIVMNVLVDIAYTIIDPRIKLK</sequence>
<evidence type="ECO:0000259" key="8">
    <source>
        <dbReference type="PROSITE" id="PS50928"/>
    </source>
</evidence>
<dbReference type="PROSITE" id="PS50928">
    <property type="entry name" value="ABC_TM1"/>
    <property type="match status" value="1"/>
</dbReference>
<keyword evidence="6 7" id="KW-0472">Membrane</keyword>
<dbReference type="EMBL" id="LSDA01000139">
    <property type="protein sequence ID" value="KXB53702.1"/>
    <property type="molecule type" value="Genomic_DNA"/>
</dbReference>
<dbReference type="Proteomes" id="UP000070394">
    <property type="component" value="Unassembled WGS sequence"/>
</dbReference>
<evidence type="ECO:0000256" key="3">
    <source>
        <dbReference type="ARBA" id="ARBA00022475"/>
    </source>
</evidence>
<evidence type="ECO:0000256" key="7">
    <source>
        <dbReference type="RuleBase" id="RU363032"/>
    </source>
</evidence>
<dbReference type="Pfam" id="PF00528">
    <property type="entry name" value="BPD_transp_1"/>
    <property type="match status" value="1"/>
</dbReference>
<feature type="transmembrane region" description="Helical" evidence="7">
    <location>
        <begin position="158"/>
        <end position="182"/>
    </location>
</feature>
<evidence type="ECO:0000313" key="9">
    <source>
        <dbReference type="EMBL" id="KXB53702.1"/>
    </source>
</evidence>
<evidence type="ECO:0000256" key="2">
    <source>
        <dbReference type="ARBA" id="ARBA00022448"/>
    </source>
</evidence>
<dbReference type="InterPro" id="IPR045621">
    <property type="entry name" value="BPD_transp_1_N"/>
</dbReference>
<dbReference type="CDD" id="cd06261">
    <property type="entry name" value="TM_PBP2"/>
    <property type="match status" value="1"/>
</dbReference>
<dbReference type="GO" id="GO:0055085">
    <property type="term" value="P:transmembrane transport"/>
    <property type="evidence" value="ECO:0007669"/>
    <property type="project" value="InterPro"/>
</dbReference>
<evidence type="ECO:0000313" key="10">
    <source>
        <dbReference type="Proteomes" id="UP000070394"/>
    </source>
</evidence>
<accession>A0A133ZE46</accession>
<comment type="similarity">
    <text evidence="7">Belongs to the binding-protein-dependent transport system permease family.</text>
</comment>
<dbReference type="PANTHER" id="PTHR30465:SF93">
    <property type="entry name" value="OLIGOPEPTIDE TRANSPORT SYSTEM PERMEASE PROTEIN OPPB"/>
    <property type="match status" value="1"/>
</dbReference>
<proteinExistence type="inferred from homology"/>
<feature type="domain" description="ABC transmembrane type-1" evidence="8">
    <location>
        <begin position="122"/>
        <end position="319"/>
    </location>
</feature>
<comment type="subcellular location">
    <subcellularLocation>
        <location evidence="1 7">Cell membrane</location>
        <topology evidence="1 7">Multi-pass membrane protein</topology>
    </subcellularLocation>
</comment>